<evidence type="ECO:0000256" key="2">
    <source>
        <dbReference type="ARBA" id="ARBA00023315"/>
    </source>
</evidence>
<dbReference type="InterPro" id="IPR000182">
    <property type="entry name" value="GNAT_dom"/>
</dbReference>
<proteinExistence type="inferred from homology"/>
<keyword evidence="6" id="KW-1185">Reference proteome</keyword>
<dbReference type="Proteomes" id="UP000673375">
    <property type="component" value="Unassembled WGS sequence"/>
</dbReference>
<comment type="caution">
    <text evidence="5">The sequence shown here is derived from an EMBL/GenBank/DDBJ whole genome shotgun (WGS) entry which is preliminary data.</text>
</comment>
<dbReference type="PANTHER" id="PTHR43792">
    <property type="entry name" value="GNAT FAMILY, PUTATIVE (AFU_ORTHOLOGUE AFUA_3G00765)-RELATED-RELATED"/>
    <property type="match status" value="1"/>
</dbReference>
<dbReference type="Gene3D" id="3.40.630.30">
    <property type="match status" value="1"/>
</dbReference>
<dbReference type="PANTHER" id="PTHR43792:SF8">
    <property type="entry name" value="[RIBOSOMAL PROTEIN US5]-ALANINE N-ACETYLTRANSFERASE"/>
    <property type="match status" value="1"/>
</dbReference>
<keyword evidence="2" id="KW-0012">Acyltransferase</keyword>
<keyword evidence="1" id="KW-0808">Transferase</keyword>
<comment type="similarity">
    <text evidence="3">Belongs to the acetyltransferase family. RimJ subfamily.</text>
</comment>
<feature type="domain" description="N-acetyltransferase" evidence="4">
    <location>
        <begin position="9"/>
        <end position="170"/>
    </location>
</feature>
<gene>
    <name evidence="5" type="ORF">I6N96_05505</name>
</gene>
<accession>A0ABS4CIH8</accession>
<reference evidence="5 6" key="1">
    <citation type="submission" date="2020-12" db="EMBL/GenBank/DDBJ databases">
        <title>Vagococcus allomyrinae sp. nov. and Enterococcus lavae sp. nov., isolated from the larvae of Allomyrina dichotoma.</title>
        <authorList>
            <person name="Lee S.D."/>
        </authorList>
    </citation>
    <scope>NUCLEOTIDE SEQUENCE [LARGE SCALE GENOMIC DNA]</scope>
    <source>
        <strain evidence="5 6">BWM-S5</strain>
    </source>
</reference>
<dbReference type="EMBL" id="JAEDXU010000002">
    <property type="protein sequence ID" value="MBP1045727.1"/>
    <property type="molecule type" value="Genomic_DNA"/>
</dbReference>
<dbReference type="InterPro" id="IPR051531">
    <property type="entry name" value="N-acetyltransferase"/>
</dbReference>
<evidence type="ECO:0000313" key="5">
    <source>
        <dbReference type="EMBL" id="MBP1045727.1"/>
    </source>
</evidence>
<name>A0ABS4CIH8_9ENTE</name>
<organism evidence="5 6">
    <name type="scientific">Enterococcus larvae</name>
    <dbReference type="NCBI Taxonomy" id="2794352"/>
    <lineage>
        <taxon>Bacteria</taxon>
        <taxon>Bacillati</taxon>
        <taxon>Bacillota</taxon>
        <taxon>Bacilli</taxon>
        <taxon>Lactobacillales</taxon>
        <taxon>Enterococcaceae</taxon>
        <taxon>Enterococcus</taxon>
    </lineage>
</organism>
<sequence>MNMLETKRLILREWKESDAQALFEYAKDERVGPITGWPPHTSIENSKEIIRTVLMNELTFAVTLKDEPERAIGSIGIMLNKGEKRFPFMNENDAEIGFCLGVPFWGNGYIPEAVNRLLTYCFEELSVDNVWCGYYEGNDQSKRVQEKVGFAYERTEKQLFVPLLKEYRDEHFTKLTSKEWKISKQ</sequence>
<evidence type="ECO:0000313" key="6">
    <source>
        <dbReference type="Proteomes" id="UP000673375"/>
    </source>
</evidence>
<protein>
    <submittedName>
        <fullName evidence="5">GNAT family N-acetyltransferase</fullName>
    </submittedName>
</protein>
<evidence type="ECO:0000259" key="4">
    <source>
        <dbReference type="PROSITE" id="PS51186"/>
    </source>
</evidence>
<dbReference type="Pfam" id="PF13302">
    <property type="entry name" value="Acetyltransf_3"/>
    <property type="match status" value="1"/>
</dbReference>
<evidence type="ECO:0000256" key="1">
    <source>
        <dbReference type="ARBA" id="ARBA00022679"/>
    </source>
</evidence>
<dbReference type="InterPro" id="IPR016181">
    <property type="entry name" value="Acyl_CoA_acyltransferase"/>
</dbReference>
<dbReference type="SUPFAM" id="SSF55729">
    <property type="entry name" value="Acyl-CoA N-acyltransferases (Nat)"/>
    <property type="match status" value="1"/>
</dbReference>
<dbReference type="PROSITE" id="PS51186">
    <property type="entry name" value="GNAT"/>
    <property type="match status" value="1"/>
</dbReference>
<evidence type="ECO:0000256" key="3">
    <source>
        <dbReference type="ARBA" id="ARBA00038502"/>
    </source>
</evidence>